<feature type="compositionally biased region" description="Basic and acidic residues" evidence="1">
    <location>
        <begin position="120"/>
        <end position="132"/>
    </location>
</feature>
<feature type="compositionally biased region" description="Acidic residues" evidence="1">
    <location>
        <begin position="109"/>
        <end position="119"/>
    </location>
</feature>
<reference evidence="3 4" key="1">
    <citation type="submission" date="2019-12" db="EMBL/GenBank/DDBJ databases">
        <title>Chromosome-level assembly of the Caenorhabditis remanei genome.</title>
        <authorList>
            <person name="Teterina A.A."/>
            <person name="Willis J.H."/>
            <person name="Phillips P.C."/>
        </authorList>
    </citation>
    <scope>NUCLEOTIDE SEQUENCE [LARGE SCALE GENOMIC DNA]</scope>
    <source>
        <strain evidence="3 4">PX506</strain>
        <tissue evidence="3">Whole organism</tissue>
    </source>
</reference>
<proteinExistence type="predicted"/>
<comment type="caution">
    <text evidence="3">The sequence shown here is derived from an EMBL/GenBank/DDBJ whole genome shotgun (WGS) entry which is preliminary data.</text>
</comment>
<dbReference type="GeneID" id="78773597"/>
<dbReference type="CTD" id="78773597"/>
<name>A0A6A5HU79_CAERE</name>
<evidence type="ECO:0000259" key="2">
    <source>
        <dbReference type="PROSITE" id="PS00028"/>
    </source>
</evidence>
<evidence type="ECO:0000256" key="1">
    <source>
        <dbReference type="SAM" id="MobiDB-lite"/>
    </source>
</evidence>
<dbReference type="KEGG" id="crq:GCK72_003335"/>
<sequence length="138" mass="16340">MNDCLRLHLFDHPPIGLHRTGLAIIMSWCLCQTQCLSISEIDNIRCRCLLCLRLIRRIHQLRHHIHVSFHTRRRWTLPLRMGVETIVEQVERVVVFSIPDEVSDRGDEQQETNEYEDDDENRKAEKSIENRSRSIKIG</sequence>
<feature type="domain" description="C2H2-type" evidence="2">
    <location>
        <begin position="46"/>
        <end position="70"/>
    </location>
</feature>
<protein>
    <recommendedName>
        <fullName evidence="2">C2H2-type domain-containing protein</fullName>
    </recommendedName>
</protein>
<dbReference type="AlphaFoldDB" id="A0A6A5HU79"/>
<evidence type="ECO:0000313" key="3">
    <source>
        <dbReference type="EMBL" id="KAF1771508.1"/>
    </source>
</evidence>
<dbReference type="InterPro" id="IPR013087">
    <property type="entry name" value="Znf_C2H2_type"/>
</dbReference>
<gene>
    <name evidence="3" type="ORF">GCK72_003335</name>
</gene>
<accession>A0A6A5HU79</accession>
<dbReference type="RefSeq" id="XP_053592625.1">
    <property type="nucleotide sequence ID" value="XM_053723980.1"/>
</dbReference>
<feature type="region of interest" description="Disordered" evidence="1">
    <location>
        <begin position="101"/>
        <end position="138"/>
    </location>
</feature>
<organism evidence="3 4">
    <name type="scientific">Caenorhabditis remanei</name>
    <name type="common">Caenorhabditis vulgaris</name>
    <dbReference type="NCBI Taxonomy" id="31234"/>
    <lineage>
        <taxon>Eukaryota</taxon>
        <taxon>Metazoa</taxon>
        <taxon>Ecdysozoa</taxon>
        <taxon>Nematoda</taxon>
        <taxon>Chromadorea</taxon>
        <taxon>Rhabditida</taxon>
        <taxon>Rhabditina</taxon>
        <taxon>Rhabditomorpha</taxon>
        <taxon>Rhabditoidea</taxon>
        <taxon>Rhabditidae</taxon>
        <taxon>Peloderinae</taxon>
        <taxon>Caenorhabditis</taxon>
    </lineage>
</organism>
<dbReference type="EMBL" id="WUAV01000001">
    <property type="protein sequence ID" value="KAF1771508.1"/>
    <property type="molecule type" value="Genomic_DNA"/>
</dbReference>
<dbReference type="Proteomes" id="UP000483820">
    <property type="component" value="Chromosome I"/>
</dbReference>
<evidence type="ECO:0000313" key="4">
    <source>
        <dbReference type="Proteomes" id="UP000483820"/>
    </source>
</evidence>
<dbReference type="PROSITE" id="PS00028">
    <property type="entry name" value="ZINC_FINGER_C2H2_1"/>
    <property type="match status" value="1"/>
</dbReference>